<proteinExistence type="predicted"/>
<dbReference type="GO" id="GO:0005247">
    <property type="term" value="F:voltage-gated chloride channel activity"/>
    <property type="evidence" value="ECO:0007669"/>
    <property type="project" value="TreeGrafter"/>
</dbReference>
<feature type="compositionally biased region" description="Low complexity" evidence="9">
    <location>
        <begin position="647"/>
        <end position="665"/>
    </location>
</feature>
<dbReference type="Gene3D" id="1.10.3080.10">
    <property type="entry name" value="Clc chloride channel"/>
    <property type="match status" value="1"/>
</dbReference>
<name>A0AB34IJX3_PRYPA</name>
<dbReference type="SUPFAM" id="SSF81340">
    <property type="entry name" value="Clc chloride channel"/>
    <property type="match status" value="1"/>
</dbReference>
<reference evidence="11 12" key="1">
    <citation type="journal article" date="2024" name="Science">
        <title>Giant polyketide synthase enzymes in the biosynthesis of giant marine polyether toxins.</title>
        <authorList>
            <person name="Fallon T.R."/>
            <person name="Shende V.V."/>
            <person name="Wierzbicki I.H."/>
            <person name="Pendleton A.L."/>
            <person name="Watervoot N.F."/>
            <person name="Auber R.P."/>
            <person name="Gonzalez D.J."/>
            <person name="Wisecaver J.H."/>
            <person name="Moore B.S."/>
        </authorList>
    </citation>
    <scope>NUCLEOTIDE SEQUENCE [LARGE SCALE GENOMIC DNA]</scope>
    <source>
        <strain evidence="11 12">12B1</strain>
    </source>
</reference>
<accession>A0AB34IJX3</accession>
<dbReference type="PRINTS" id="PR00762">
    <property type="entry name" value="CLCHANNEL"/>
</dbReference>
<comment type="caution">
    <text evidence="11">The sequence shown here is derived from an EMBL/GenBank/DDBJ whole genome shotgun (WGS) entry which is preliminary data.</text>
</comment>
<sequence>MAAVTWGTKIQPQVIIPTYTPVSCSQMPAARDDDDLRSVESNSLMSPPSLLQRFRWRYVMPLNAALELLLLLLVGVSSTVTAFVVDKSIEFLSAARAHAAQEGTTFFTSYAIWTGSALILCSLSVAVVQYIGPSAAGSGIPQMKCVLAGVHIHHYLSFPTLVAKAVSLVLALAGGLSIGKEGPYVHMSSCTAQLLCSLKPFRSIGSHEHLRRQVLAAGCAAGVSATFGAPVGGVLFSIEVTSTYYSISHLWKAMFTAVCGSMMFHVTRDFGDLALFQLTNFNVDMGRALYNGEMVAFAFLGVLCGLLGAAFVHATSSLVLFIRELRKPPAAPVSTWGSHYFMSLLLSRYGYTLVVAFTSAMLTFPFGFFRSSPEDVINELFGAAPFDFSARWANPSLFVNLSIYAVCKFVFTVIAVGCPISCGVFTPVFLIGAAAGRCFGEVYNVFMPPELQVTAGGYAVVGAAAMAAGVTRTVSCAVMIFELTGQLNHMLPVLVAVLAAYGVGNMLNNSIYDTMLELNNLPYLKPPQLLEDSKRTACDVMDRDALALTCRPTYGDVYLILQQSDDDEFAVLDESSDRILVGSVRRTALQRIVDDQLHGPQPRLGRLERWSHLFKRKRDKWSQVRGGMKAVRQLAAIAKNVKEYKPDAAASTPSSSAPADACPSSRAVDHGAMTPATPHSIYVPPEASRPPAPGGSVASSSEDCAETVCSSANNHDISRQVRREPELSRTEATASDSQPGAESPGSLELTASEIDLLQTPLDLGIDRQEILNWGAMNQPPPSKGLINFAPNVIVAGTPLQQVHMQFSLLGIERAYVTFGGRLQGVIRRSNLSASSSR</sequence>
<dbReference type="Proteomes" id="UP001515480">
    <property type="component" value="Unassembled WGS sequence"/>
</dbReference>
<keyword evidence="8" id="KW-0868">Chloride</keyword>
<dbReference type="Pfam" id="PF00654">
    <property type="entry name" value="Voltage_CLC"/>
    <property type="match status" value="1"/>
</dbReference>
<dbReference type="InterPro" id="IPR046342">
    <property type="entry name" value="CBS_dom_sf"/>
</dbReference>
<dbReference type="PANTHER" id="PTHR45720">
    <property type="entry name" value="CHLORIDE CHANNEL PROTEIN 2"/>
    <property type="match status" value="1"/>
</dbReference>
<evidence type="ECO:0000313" key="11">
    <source>
        <dbReference type="EMBL" id="KAL1500215.1"/>
    </source>
</evidence>
<keyword evidence="12" id="KW-1185">Reference proteome</keyword>
<keyword evidence="3 10" id="KW-0812">Transmembrane</keyword>
<feature type="transmembrane region" description="Helical" evidence="10">
    <location>
        <begin position="455"/>
        <end position="481"/>
    </location>
</feature>
<dbReference type="Gene3D" id="3.10.580.10">
    <property type="entry name" value="CBS-domain"/>
    <property type="match status" value="2"/>
</dbReference>
<evidence type="ECO:0008006" key="13">
    <source>
        <dbReference type="Google" id="ProtNLM"/>
    </source>
</evidence>
<keyword evidence="6" id="KW-0406">Ion transport</keyword>
<dbReference type="SUPFAM" id="SSF54631">
    <property type="entry name" value="CBS-domain pair"/>
    <property type="match status" value="1"/>
</dbReference>
<dbReference type="InterPro" id="IPR001807">
    <property type="entry name" value="ClC"/>
</dbReference>
<dbReference type="InterPro" id="IPR014743">
    <property type="entry name" value="Cl-channel_core"/>
</dbReference>
<evidence type="ECO:0000256" key="1">
    <source>
        <dbReference type="ARBA" id="ARBA00004141"/>
    </source>
</evidence>
<evidence type="ECO:0000256" key="7">
    <source>
        <dbReference type="ARBA" id="ARBA00023136"/>
    </source>
</evidence>
<evidence type="ECO:0000256" key="8">
    <source>
        <dbReference type="ARBA" id="ARBA00023214"/>
    </source>
</evidence>
<feature type="transmembrane region" description="Helical" evidence="10">
    <location>
        <begin position="349"/>
        <end position="369"/>
    </location>
</feature>
<keyword evidence="7 10" id="KW-0472">Membrane</keyword>
<feature type="transmembrane region" description="Helical" evidence="10">
    <location>
        <begin position="409"/>
        <end position="435"/>
    </location>
</feature>
<dbReference type="GO" id="GO:0016020">
    <property type="term" value="C:membrane"/>
    <property type="evidence" value="ECO:0007669"/>
    <property type="project" value="UniProtKB-SubCell"/>
</dbReference>
<comment type="subcellular location">
    <subcellularLocation>
        <location evidence="1">Membrane</location>
        <topology evidence="1">Multi-pass membrane protein</topology>
    </subcellularLocation>
</comment>
<organism evidence="11 12">
    <name type="scientific">Prymnesium parvum</name>
    <name type="common">Toxic golden alga</name>
    <dbReference type="NCBI Taxonomy" id="97485"/>
    <lineage>
        <taxon>Eukaryota</taxon>
        <taxon>Haptista</taxon>
        <taxon>Haptophyta</taxon>
        <taxon>Prymnesiophyceae</taxon>
        <taxon>Prymnesiales</taxon>
        <taxon>Prymnesiaceae</taxon>
        <taxon>Prymnesium</taxon>
    </lineage>
</organism>
<dbReference type="InterPro" id="IPR050970">
    <property type="entry name" value="Cl_channel_volt-gated"/>
</dbReference>
<dbReference type="PANTHER" id="PTHR45720:SF10">
    <property type="entry name" value="CHLORIDE CHANNEL PROTEIN 2"/>
    <property type="match status" value="1"/>
</dbReference>
<gene>
    <name evidence="11" type="ORF">AB1Y20_012884</name>
</gene>
<evidence type="ECO:0000256" key="6">
    <source>
        <dbReference type="ARBA" id="ARBA00023065"/>
    </source>
</evidence>
<protein>
    <recommendedName>
        <fullName evidence="13">Chloride channel protein</fullName>
    </recommendedName>
</protein>
<keyword evidence="4" id="KW-0677">Repeat</keyword>
<feature type="compositionally biased region" description="Basic and acidic residues" evidence="9">
    <location>
        <begin position="716"/>
        <end position="729"/>
    </location>
</feature>
<evidence type="ECO:0000256" key="4">
    <source>
        <dbReference type="ARBA" id="ARBA00022737"/>
    </source>
</evidence>
<evidence type="ECO:0000256" key="9">
    <source>
        <dbReference type="SAM" id="MobiDB-lite"/>
    </source>
</evidence>
<feature type="transmembrane region" description="Helical" evidence="10">
    <location>
        <begin position="64"/>
        <end position="85"/>
    </location>
</feature>
<feature type="transmembrane region" description="Helical" evidence="10">
    <location>
        <begin position="214"/>
        <end position="238"/>
    </location>
</feature>
<feature type="transmembrane region" description="Helical" evidence="10">
    <location>
        <begin position="295"/>
        <end position="322"/>
    </location>
</feature>
<feature type="transmembrane region" description="Helical" evidence="10">
    <location>
        <begin position="493"/>
        <end position="512"/>
    </location>
</feature>
<feature type="compositionally biased region" description="Polar residues" evidence="9">
    <location>
        <begin position="730"/>
        <end position="740"/>
    </location>
</feature>
<dbReference type="EMBL" id="JBGBPQ010000023">
    <property type="protein sequence ID" value="KAL1500215.1"/>
    <property type="molecule type" value="Genomic_DNA"/>
</dbReference>
<feature type="region of interest" description="Disordered" evidence="9">
    <location>
        <begin position="645"/>
        <end position="747"/>
    </location>
</feature>
<feature type="transmembrane region" description="Helical" evidence="10">
    <location>
        <begin position="152"/>
        <end position="178"/>
    </location>
</feature>
<evidence type="ECO:0000256" key="2">
    <source>
        <dbReference type="ARBA" id="ARBA00022448"/>
    </source>
</evidence>
<evidence type="ECO:0000256" key="5">
    <source>
        <dbReference type="ARBA" id="ARBA00022989"/>
    </source>
</evidence>
<evidence type="ECO:0000256" key="3">
    <source>
        <dbReference type="ARBA" id="ARBA00022692"/>
    </source>
</evidence>
<feature type="transmembrane region" description="Helical" evidence="10">
    <location>
        <begin position="106"/>
        <end position="132"/>
    </location>
</feature>
<keyword evidence="2" id="KW-0813">Transport</keyword>
<evidence type="ECO:0000313" key="12">
    <source>
        <dbReference type="Proteomes" id="UP001515480"/>
    </source>
</evidence>
<dbReference type="AlphaFoldDB" id="A0AB34IJX3"/>
<keyword evidence="5 10" id="KW-1133">Transmembrane helix</keyword>
<evidence type="ECO:0000256" key="10">
    <source>
        <dbReference type="SAM" id="Phobius"/>
    </source>
</evidence>